<feature type="domain" description="ABC transporter" evidence="10">
    <location>
        <begin position="7"/>
        <end position="241"/>
    </location>
</feature>
<evidence type="ECO:0000256" key="6">
    <source>
        <dbReference type="ARBA" id="ARBA00022840"/>
    </source>
</evidence>
<evidence type="ECO:0000313" key="12">
    <source>
        <dbReference type="EMBL" id="MBN7824374.1"/>
    </source>
</evidence>
<dbReference type="SMART" id="SM00382">
    <property type="entry name" value="AAA"/>
    <property type="match status" value="1"/>
</dbReference>
<keyword evidence="7" id="KW-1278">Translocase</keyword>
<evidence type="ECO:0000256" key="2">
    <source>
        <dbReference type="ARBA" id="ARBA00022475"/>
    </source>
</evidence>
<comment type="caution">
    <text evidence="12">The sequence shown here is derived from an EMBL/GenBank/DDBJ whole genome shotgun (WGS) entry which is preliminary data.</text>
</comment>
<keyword evidence="13" id="KW-1185">Reference proteome</keyword>
<keyword evidence="5" id="KW-0547">Nucleotide-binding</keyword>
<dbReference type="Pfam" id="PF03459">
    <property type="entry name" value="TOBE"/>
    <property type="match status" value="1"/>
</dbReference>
<evidence type="ECO:0000259" key="10">
    <source>
        <dbReference type="PROSITE" id="PS50893"/>
    </source>
</evidence>
<evidence type="ECO:0000256" key="9">
    <source>
        <dbReference type="PROSITE-ProRule" id="PRU01213"/>
    </source>
</evidence>
<feature type="domain" description="Mop" evidence="11">
    <location>
        <begin position="300"/>
        <end position="365"/>
    </location>
</feature>
<evidence type="ECO:0000256" key="8">
    <source>
        <dbReference type="ARBA" id="ARBA00023136"/>
    </source>
</evidence>
<dbReference type="EMBL" id="JAFKCV010000002">
    <property type="protein sequence ID" value="MBN7824374.1"/>
    <property type="molecule type" value="Genomic_DNA"/>
</dbReference>
<reference evidence="12" key="1">
    <citation type="submission" date="2021-03" db="EMBL/GenBank/DDBJ databases">
        <title>novel species isolated from a fishpond in China.</title>
        <authorList>
            <person name="Lu H."/>
            <person name="Cai Z."/>
        </authorList>
    </citation>
    <scope>NUCLEOTIDE SEQUENCE</scope>
    <source>
        <strain evidence="12">JCM 30855</strain>
    </source>
</reference>
<gene>
    <name evidence="12" type="primary">modC</name>
    <name evidence="12" type="ORF">J0A66_03945</name>
</gene>
<dbReference type="InterPro" id="IPR003439">
    <property type="entry name" value="ABC_transporter-like_ATP-bd"/>
</dbReference>
<dbReference type="InterPro" id="IPR027417">
    <property type="entry name" value="P-loop_NTPase"/>
</dbReference>
<dbReference type="PROSITE" id="PS00211">
    <property type="entry name" value="ABC_TRANSPORTER_1"/>
    <property type="match status" value="1"/>
</dbReference>
<dbReference type="PANTHER" id="PTHR43514">
    <property type="entry name" value="ABC TRANSPORTER I FAMILY MEMBER 10"/>
    <property type="match status" value="1"/>
</dbReference>
<dbReference type="RefSeq" id="WP_206572493.1">
    <property type="nucleotide sequence ID" value="NZ_JAFKCV010000002.1"/>
</dbReference>
<keyword evidence="1" id="KW-0813">Transport</keyword>
<dbReference type="GO" id="GO:0015098">
    <property type="term" value="F:molybdate ion transmembrane transporter activity"/>
    <property type="evidence" value="ECO:0007669"/>
    <property type="project" value="InterPro"/>
</dbReference>
<dbReference type="NCBIfam" id="TIGR02142">
    <property type="entry name" value="modC_ABC"/>
    <property type="match status" value="1"/>
</dbReference>
<evidence type="ECO:0000313" key="13">
    <source>
        <dbReference type="Proteomes" id="UP000664654"/>
    </source>
</evidence>
<dbReference type="InterPro" id="IPR004606">
    <property type="entry name" value="Mop_domain"/>
</dbReference>
<dbReference type="GO" id="GO:0140359">
    <property type="term" value="F:ABC-type transporter activity"/>
    <property type="evidence" value="ECO:0007669"/>
    <property type="project" value="InterPro"/>
</dbReference>
<dbReference type="Gene3D" id="3.40.50.300">
    <property type="entry name" value="P-loop containing nucleotide triphosphate hydrolases"/>
    <property type="match status" value="1"/>
</dbReference>
<dbReference type="Gene3D" id="2.40.50.100">
    <property type="match status" value="1"/>
</dbReference>
<accession>A0A939DKF5</accession>
<protein>
    <submittedName>
        <fullName evidence="12">Molybdenum ABC transporter ATP-binding protein</fullName>
    </submittedName>
</protein>
<sequence>MVPESNADQMRIHIRLDFAEDGFSLCLDTRLPLKGVTAIFGRSGSGKTSLLRCLAGLETRCQGSIYLGDQCWQAKGYRLPTHKRPLGYVFQEASLFEHLSVRGNLDYARKRAWQQVTDEEYHHILDLMGIEPLLQRRSYQLSGGERQRVAIARALLIKPSLLLMDEPLAALDQARKQEILPYLEQLKANALLPILYVSHALEEVSRLADTLLVLESGQLKAQGAAGALLASLDCPLPTGEEPGVLLEGSIVERDQQWNLVKIAFDGGELWLSQSESWHSGPMRVRILARDVSLTLAEHQDSSILNRLPGVVRALQKESDGAMILVRLSVGNTALLARISRRSAVHLGLCEGKSVWVQIKSAALVR</sequence>
<keyword evidence="2" id="KW-1003">Cell membrane</keyword>
<evidence type="ECO:0000256" key="4">
    <source>
        <dbReference type="ARBA" id="ARBA00022519"/>
    </source>
</evidence>
<proteinExistence type="predicted"/>
<dbReference type="InterPro" id="IPR008995">
    <property type="entry name" value="Mo/tungstate-bd_C_term_dom"/>
</dbReference>
<dbReference type="Pfam" id="PF00005">
    <property type="entry name" value="ABC_tran"/>
    <property type="match status" value="1"/>
</dbReference>
<dbReference type="SUPFAM" id="SSF52540">
    <property type="entry name" value="P-loop containing nucleoside triphosphate hydrolases"/>
    <property type="match status" value="1"/>
</dbReference>
<dbReference type="InterPro" id="IPR005116">
    <property type="entry name" value="Transp-assoc_OB_typ1"/>
</dbReference>
<dbReference type="PROSITE" id="PS50893">
    <property type="entry name" value="ABC_TRANSPORTER_2"/>
    <property type="match status" value="1"/>
</dbReference>
<dbReference type="AlphaFoldDB" id="A0A939DKF5"/>
<dbReference type="InterPro" id="IPR011868">
    <property type="entry name" value="ModC_ABC_ATP-bd"/>
</dbReference>
<dbReference type="InterPro" id="IPR050334">
    <property type="entry name" value="Molybdenum_import_ModC"/>
</dbReference>
<dbReference type="InterPro" id="IPR017871">
    <property type="entry name" value="ABC_transporter-like_CS"/>
</dbReference>
<name>A0A939DKF5_9ALTE</name>
<dbReference type="SUPFAM" id="SSF50331">
    <property type="entry name" value="MOP-like"/>
    <property type="match status" value="1"/>
</dbReference>
<dbReference type="GO" id="GO:0005524">
    <property type="term" value="F:ATP binding"/>
    <property type="evidence" value="ECO:0007669"/>
    <property type="project" value="UniProtKB-KW"/>
</dbReference>
<evidence type="ECO:0000256" key="3">
    <source>
        <dbReference type="ARBA" id="ARBA00022505"/>
    </source>
</evidence>
<dbReference type="InterPro" id="IPR003593">
    <property type="entry name" value="AAA+_ATPase"/>
</dbReference>
<evidence type="ECO:0000256" key="7">
    <source>
        <dbReference type="ARBA" id="ARBA00022967"/>
    </source>
</evidence>
<evidence type="ECO:0000256" key="5">
    <source>
        <dbReference type="ARBA" id="ARBA00022741"/>
    </source>
</evidence>
<keyword evidence="6 12" id="KW-0067">ATP-binding</keyword>
<keyword evidence="3 9" id="KW-0500">Molybdenum</keyword>
<organism evidence="12 13">
    <name type="scientific">Bowmanella dokdonensis</name>
    <dbReference type="NCBI Taxonomy" id="751969"/>
    <lineage>
        <taxon>Bacteria</taxon>
        <taxon>Pseudomonadati</taxon>
        <taxon>Pseudomonadota</taxon>
        <taxon>Gammaproteobacteria</taxon>
        <taxon>Alteromonadales</taxon>
        <taxon>Alteromonadaceae</taxon>
        <taxon>Bowmanella</taxon>
    </lineage>
</organism>
<evidence type="ECO:0000256" key="1">
    <source>
        <dbReference type="ARBA" id="ARBA00022448"/>
    </source>
</evidence>
<keyword evidence="8" id="KW-0472">Membrane</keyword>
<dbReference type="GO" id="GO:0016020">
    <property type="term" value="C:membrane"/>
    <property type="evidence" value="ECO:0007669"/>
    <property type="project" value="InterPro"/>
</dbReference>
<keyword evidence="4" id="KW-0997">Cell inner membrane</keyword>
<dbReference type="GO" id="GO:0016887">
    <property type="term" value="F:ATP hydrolysis activity"/>
    <property type="evidence" value="ECO:0007669"/>
    <property type="project" value="InterPro"/>
</dbReference>
<dbReference type="Proteomes" id="UP000664654">
    <property type="component" value="Unassembled WGS sequence"/>
</dbReference>
<evidence type="ECO:0000259" key="11">
    <source>
        <dbReference type="PROSITE" id="PS51866"/>
    </source>
</evidence>
<dbReference type="PANTHER" id="PTHR43514:SF10">
    <property type="entry name" value="MOLYBDENUM IMPORT ATP-BINDING PROTEIN MODC 2"/>
    <property type="match status" value="1"/>
</dbReference>
<dbReference type="PROSITE" id="PS51866">
    <property type="entry name" value="MOP"/>
    <property type="match status" value="1"/>
</dbReference>